<feature type="transmembrane region" description="Helical" evidence="6">
    <location>
        <begin position="164"/>
        <end position="182"/>
    </location>
</feature>
<keyword evidence="4 6" id="KW-1133">Transmembrane helix</keyword>
<gene>
    <name evidence="7" type="ORF">CD32_14970</name>
</gene>
<feature type="transmembrane region" description="Helical" evidence="6">
    <location>
        <begin position="6"/>
        <end position="28"/>
    </location>
</feature>
<dbReference type="OrthoDB" id="19855at2"/>
<feature type="transmembrane region" description="Helical" evidence="6">
    <location>
        <begin position="291"/>
        <end position="311"/>
    </location>
</feature>
<reference evidence="7 8" key="1">
    <citation type="submission" date="2014-02" db="EMBL/GenBank/DDBJ databases">
        <title>Draft genome sequence of Lysinibacillus odysseyi NBRC 100172.</title>
        <authorList>
            <person name="Zhang F."/>
            <person name="Wang G."/>
            <person name="Zhang L."/>
        </authorList>
    </citation>
    <scope>NUCLEOTIDE SEQUENCE [LARGE SCALE GENOMIC DNA]</scope>
    <source>
        <strain evidence="7 8">NBRC 100172</strain>
    </source>
</reference>
<sequence length="354" mass="37175">MLEYIAIGIALFFAANIGASGAAASMGVAYGSGAIKNARLALFLCAIGVLLGAVIGGGEVVKTISGGIIPESIITVKLVIIILIAATSTLFIANLMGIPLSTSEVTVGAIVGVGMAYKILFINKLLYIMAFWVIIPVVAFFILFIGGKVLYFYQGNGRLKDRPLFTYLLILAGFFEAFSAGMNNVANAVGPLVGASIMSVPQGIWIGGIFVGIGALVLGKRVLETNGKKITRYEKTEGILISSTGAILVAISSVFGLPVPLTQVTSSGIIGLGVAKNGAKVFDKNIVKKIFRIWIVSPVFSLAISYMLVKLFIESDFYSIIVLASIAIAIIGSMSLMKIVREEAQTFNDEGSGI</sequence>
<evidence type="ECO:0000256" key="3">
    <source>
        <dbReference type="ARBA" id="ARBA00022692"/>
    </source>
</evidence>
<dbReference type="Proteomes" id="UP000030437">
    <property type="component" value="Unassembled WGS sequence"/>
</dbReference>
<evidence type="ECO:0000313" key="8">
    <source>
        <dbReference type="Proteomes" id="UP000030437"/>
    </source>
</evidence>
<evidence type="ECO:0000313" key="7">
    <source>
        <dbReference type="EMBL" id="KGR83985.1"/>
    </source>
</evidence>
<evidence type="ECO:0000256" key="2">
    <source>
        <dbReference type="ARBA" id="ARBA00022448"/>
    </source>
</evidence>
<comment type="subcellular location">
    <subcellularLocation>
        <location evidence="1">Membrane</location>
        <topology evidence="1">Multi-pass membrane protein</topology>
    </subcellularLocation>
</comment>
<dbReference type="PANTHER" id="PTHR11101">
    <property type="entry name" value="PHOSPHATE TRANSPORTER"/>
    <property type="match status" value="1"/>
</dbReference>
<feature type="transmembrane region" description="Helical" evidence="6">
    <location>
        <begin position="202"/>
        <end position="218"/>
    </location>
</feature>
<organism evidence="7 8">
    <name type="scientific">Lysinibacillus odysseyi 34hs-1 = NBRC 100172</name>
    <dbReference type="NCBI Taxonomy" id="1220589"/>
    <lineage>
        <taxon>Bacteria</taxon>
        <taxon>Bacillati</taxon>
        <taxon>Bacillota</taxon>
        <taxon>Bacilli</taxon>
        <taxon>Bacillales</taxon>
        <taxon>Bacillaceae</taxon>
        <taxon>Lysinibacillus</taxon>
    </lineage>
</organism>
<dbReference type="RefSeq" id="WP_036156002.1">
    <property type="nucleotide sequence ID" value="NZ_AVCX01000004.1"/>
</dbReference>
<dbReference type="PANTHER" id="PTHR11101:SF80">
    <property type="entry name" value="PHOSPHATE TRANSPORTER"/>
    <property type="match status" value="1"/>
</dbReference>
<dbReference type="GO" id="GO:0016020">
    <property type="term" value="C:membrane"/>
    <property type="evidence" value="ECO:0007669"/>
    <property type="project" value="UniProtKB-SubCell"/>
</dbReference>
<keyword evidence="2" id="KW-0813">Transport</keyword>
<dbReference type="GO" id="GO:0035435">
    <property type="term" value="P:phosphate ion transmembrane transport"/>
    <property type="evidence" value="ECO:0007669"/>
    <property type="project" value="TreeGrafter"/>
</dbReference>
<comment type="caution">
    <text evidence="7">The sequence shown here is derived from an EMBL/GenBank/DDBJ whole genome shotgun (WGS) entry which is preliminary data.</text>
</comment>
<dbReference type="InterPro" id="IPR001204">
    <property type="entry name" value="Phos_transporter"/>
</dbReference>
<dbReference type="STRING" id="1220589.CD32_14970"/>
<keyword evidence="5 6" id="KW-0472">Membrane</keyword>
<dbReference type="AlphaFoldDB" id="A0A0A3IKH5"/>
<feature type="transmembrane region" description="Helical" evidence="6">
    <location>
        <begin position="73"/>
        <end position="93"/>
    </location>
</feature>
<accession>A0A0A3IKH5</accession>
<protein>
    <submittedName>
        <fullName evidence="7">Sulfate permease</fullName>
    </submittedName>
</protein>
<evidence type="ECO:0000256" key="4">
    <source>
        <dbReference type="ARBA" id="ARBA00022989"/>
    </source>
</evidence>
<proteinExistence type="predicted"/>
<dbReference type="EMBL" id="JPVP01000057">
    <property type="protein sequence ID" value="KGR83985.1"/>
    <property type="molecule type" value="Genomic_DNA"/>
</dbReference>
<evidence type="ECO:0000256" key="6">
    <source>
        <dbReference type="SAM" id="Phobius"/>
    </source>
</evidence>
<dbReference type="GO" id="GO:0005315">
    <property type="term" value="F:phosphate transmembrane transporter activity"/>
    <property type="evidence" value="ECO:0007669"/>
    <property type="project" value="InterPro"/>
</dbReference>
<dbReference type="Pfam" id="PF01384">
    <property type="entry name" value="PHO4"/>
    <property type="match status" value="2"/>
</dbReference>
<dbReference type="eggNOG" id="COG0306">
    <property type="taxonomic scope" value="Bacteria"/>
</dbReference>
<evidence type="ECO:0000256" key="1">
    <source>
        <dbReference type="ARBA" id="ARBA00004141"/>
    </source>
</evidence>
<feature type="transmembrane region" description="Helical" evidence="6">
    <location>
        <begin position="238"/>
        <end position="255"/>
    </location>
</feature>
<keyword evidence="3 6" id="KW-0812">Transmembrane</keyword>
<name>A0A0A3IKH5_9BACI</name>
<feature type="transmembrane region" description="Helical" evidence="6">
    <location>
        <begin position="40"/>
        <end position="61"/>
    </location>
</feature>
<evidence type="ECO:0000256" key="5">
    <source>
        <dbReference type="ARBA" id="ARBA00023136"/>
    </source>
</evidence>
<feature type="transmembrane region" description="Helical" evidence="6">
    <location>
        <begin position="128"/>
        <end position="152"/>
    </location>
</feature>
<keyword evidence="8" id="KW-1185">Reference proteome</keyword>
<feature type="transmembrane region" description="Helical" evidence="6">
    <location>
        <begin position="317"/>
        <end position="337"/>
    </location>
</feature>